<feature type="domain" description="LysM" evidence="3">
    <location>
        <begin position="51"/>
        <end position="95"/>
    </location>
</feature>
<dbReference type="InterPro" id="IPR018392">
    <property type="entry name" value="LysM"/>
</dbReference>
<dbReference type="GO" id="GO:0008061">
    <property type="term" value="F:chitin binding"/>
    <property type="evidence" value="ECO:0007669"/>
    <property type="project" value="InterPro"/>
</dbReference>
<dbReference type="PANTHER" id="PTHR46066">
    <property type="entry name" value="CHITINASE DOMAIN-CONTAINING PROTEIN 1 FAMILY MEMBER"/>
    <property type="match status" value="1"/>
</dbReference>
<dbReference type="InterPro" id="IPR017853">
    <property type="entry name" value="GH"/>
</dbReference>
<dbReference type="SUPFAM" id="SSF51445">
    <property type="entry name" value="(Trans)glycosidases"/>
    <property type="match status" value="1"/>
</dbReference>
<keyword evidence="2" id="KW-0326">Glycosidase</keyword>
<dbReference type="GO" id="GO:0012505">
    <property type="term" value="C:endomembrane system"/>
    <property type="evidence" value="ECO:0007669"/>
    <property type="project" value="TreeGrafter"/>
</dbReference>
<dbReference type="InterPro" id="IPR001223">
    <property type="entry name" value="Glyco_hydro18_cat"/>
</dbReference>
<dbReference type="Pfam" id="PF01476">
    <property type="entry name" value="LysM"/>
    <property type="match status" value="3"/>
</dbReference>
<evidence type="ECO:0000259" key="4">
    <source>
        <dbReference type="PROSITE" id="PS51910"/>
    </source>
</evidence>
<dbReference type="PANTHER" id="PTHR46066:SF2">
    <property type="entry name" value="CHITINASE DOMAIN-CONTAINING PROTEIN 1"/>
    <property type="match status" value="1"/>
</dbReference>
<protein>
    <submittedName>
        <fullName evidence="5">Spore germination protein</fullName>
    </submittedName>
</protein>
<proteinExistence type="predicted"/>
<evidence type="ECO:0000313" key="6">
    <source>
        <dbReference type="Proteomes" id="UP000283095"/>
    </source>
</evidence>
<dbReference type="Gene3D" id="3.20.20.80">
    <property type="entry name" value="Glycosidases"/>
    <property type="match status" value="1"/>
</dbReference>
<name>A0A3Q9RIV3_9BACI</name>
<accession>A0A3Q9RIV3</accession>
<feature type="domain" description="GH18" evidence="4">
    <location>
        <begin position="149"/>
        <end position="470"/>
    </location>
</feature>
<dbReference type="GO" id="GO:0070492">
    <property type="term" value="F:oligosaccharide binding"/>
    <property type="evidence" value="ECO:0007669"/>
    <property type="project" value="TreeGrafter"/>
</dbReference>
<dbReference type="Gene3D" id="3.10.350.10">
    <property type="entry name" value="LysM domain"/>
    <property type="match status" value="3"/>
</dbReference>
<dbReference type="GO" id="GO:0005975">
    <property type="term" value="P:carbohydrate metabolic process"/>
    <property type="evidence" value="ECO:0007669"/>
    <property type="project" value="InterPro"/>
</dbReference>
<dbReference type="Gene3D" id="3.10.50.10">
    <property type="match status" value="1"/>
</dbReference>
<dbReference type="Pfam" id="PF00704">
    <property type="entry name" value="Glyco_hydro_18"/>
    <property type="match status" value="1"/>
</dbReference>
<organism evidence="5 6">
    <name type="scientific">Peribacillus asahii</name>
    <dbReference type="NCBI Taxonomy" id="228899"/>
    <lineage>
        <taxon>Bacteria</taxon>
        <taxon>Bacillati</taxon>
        <taxon>Bacillota</taxon>
        <taxon>Bacilli</taxon>
        <taxon>Bacillales</taxon>
        <taxon>Bacillaceae</taxon>
        <taxon>Peribacillus</taxon>
    </lineage>
</organism>
<dbReference type="InterPro" id="IPR029070">
    <property type="entry name" value="Chitinase_insertion_sf"/>
</dbReference>
<dbReference type="OrthoDB" id="9769314at2"/>
<keyword evidence="1" id="KW-0378">Hydrolase</keyword>
<dbReference type="SUPFAM" id="SSF54106">
    <property type="entry name" value="LysM domain"/>
    <property type="match status" value="3"/>
</dbReference>
<dbReference type="KEGG" id="pasa:BAOM_2012"/>
<dbReference type="PROSITE" id="PS51910">
    <property type="entry name" value="GH18_2"/>
    <property type="match status" value="1"/>
</dbReference>
<evidence type="ECO:0000259" key="3">
    <source>
        <dbReference type="PROSITE" id="PS51782"/>
    </source>
</evidence>
<sequence>MLIHVVTPGETLWQIASRYGIDFARLVAVNKLPDAGRLVIGQALIIPSSARQHTVESGETLWKIAQQYGASVDSIMQANQLTDSSVINPGKVLYIPARTHTVRPGESLGQIAQNYGTTVQDIIEANSIQNLNQVYSGTRLIIPFSKAIIDVYTYVINMGEKGADEVREAGDSLTCMSPFSYVVRSDGELQPLDDQAIIQAARFKGVLPVMCITNFTYGNLGSDAAQTILASTELQDKLLENIVATIEQKRYRGLNINFENLYPTDRENYNQFLQRAVNRLHEDGYFVSTAVAPKTSAEQTGFLYEAHDYAAHGRIVDIVFLMTYEWGYRLGPPQAISPLNQMRSVLEYAVTVIPRNKILMSFQLYARDWLLPHVQGQEAETFDMQEAVQRAVKYKTTIQYDEMAQSPFYQYVDEQGKRHEVWFEDARSAQAKFNLVKEYGIRGIGYWVLGYPFPQNWVLLNDQFRVRKRS</sequence>
<dbReference type="AlphaFoldDB" id="A0A3Q9RIV3"/>
<dbReference type="PROSITE" id="PS51782">
    <property type="entry name" value="LYSM"/>
    <property type="match status" value="3"/>
</dbReference>
<dbReference type="RefSeq" id="WP_127760061.1">
    <property type="nucleotide sequence ID" value="NZ_CP026095.1"/>
</dbReference>
<dbReference type="InterPro" id="IPR041704">
    <property type="entry name" value="CFLE_GH18"/>
</dbReference>
<evidence type="ECO:0000313" key="5">
    <source>
        <dbReference type="EMBL" id="AZV42621.1"/>
    </source>
</evidence>
<feature type="domain" description="LysM" evidence="3">
    <location>
        <begin position="2"/>
        <end position="46"/>
    </location>
</feature>
<feature type="domain" description="LysM" evidence="3">
    <location>
        <begin position="98"/>
        <end position="142"/>
    </location>
</feature>
<evidence type="ECO:0000256" key="2">
    <source>
        <dbReference type="ARBA" id="ARBA00023295"/>
    </source>
</evidence>
<dbReference type="Proteomes" id="UP000283095">
    <property type="component" value="Chromosome"/>
</dbReference>
<dbReference type="CDD" id="cd02874">
    <property type="entry name" value="GH18_CFLE_spore_hydrolase"/>
    <property type="match status" value="1"/>
</dbReference>
<dbReference type="SMART" id="SM00636">
    <property type="entry name" value="Glyco_18"/>
    <property type="match status" value="1"/>
</dbReference>
<reference evidence="5 6" key="1">
    <citation type="submission" date="2018-01" db="EMBL/GenBank/DDBJ databases">
        <title>Bacillus asahii Genome sequencing and assembly.</title>
        <authorList>
            <person name="Jiang H."/>
            <person name="Feng Y."/>
            <person name="Zhao F."/>
            <person name="Lin X."/>
        </authorList>
    </citation>
    <scope>NUCLEOTIDE SEQUENCE [LARGE SCALE GENOMIC DNA]</scope>
    <source>
        <strain evidence="5 6">OM18</strain>
    </source>
</reference>
<dbReference type="SMART" id="SM00257">
    <property type="entry name" value="LysM"/>
    <property type="match status" value="3"/>
</dbReference>
<dbReference type="EMBL" id="CP026095">
    <property type="protein sequence ID" value="AZV42621.1"/>
    <property type="molecule type" value="Genomic_DNA"/>
</dbReference>
<dbReference type="InterPro" id="IPR011583">
    <property type="entry name" value="Chitinase_II/V-like_cat"/>
</dbReference>
<evidence type="ECO:0000256" key="1">
    <source>
        <dbReference type="ARBA" id="ARBA00022801"/>
    </source>
</evidence>
<gene>
    <name evidence="5" type="primary">yaaH</name>
    <name evidence="5" type="ORF">BAOM_2012</name>
</gene>
<dbReference type="CDD" id="cd00118">
    <property type="entry name" value="LysM"/>
    <property type="match status" value="3"/>
</dbReference>
<dbReference type="GO" id="GO:0016798">
    <property type="term" value="F:hydrolase activity, acting on glycosyl bonds"/>
    <property type="evidence" value="ECO:0007669"/>
    <property type="project" value="UniProtKB-KW"/>
</dbReference>
<dbReference type="InterPro" id="IPR036779">
    <property type="entry name" value="LysM_dom_sf"/>
</dbReference>